<dbReference type="Pfam" id="PF01408">
    <property type="entry name" value="GFO_IDH_MocA"/>
    <property type="match status" value="1"/>
</dbReference>
<dbReference type="InterPro" id="IPR055170">
    <property type="entry name" value="GFO_IDH_MocA-like_dom"/>
</dbReference>
<evidence type="ECO:0000313" key="4">
    <source>
        <dbReference type="Proteomes" id="UP000657006"/>
    </source>
</evidence>
<protein>
    <submittedName>
        <fullName evidence="3">Gfo/Idh/MocA family oxidoreductase</fullName>
    </submittedName>
</protein>
<dbReference type="GO" id="GO:0000166">
    <property type="term" value="F:nucleotide binding"/>
    <property type="evidence" value="ECO:0007669"/>
    <property type="project" value="InterPro"/>
</dbReference>
<dbReference type="SUPFAM" id="SSF55347">
    <property type="entry name" value="Glyceraldehyde-3-phosphate dehydrogenase-like, C-terminal domain"/>
    <property type="match status" value="1"/>
</dbReference>
<dbReference type="Gene3D" id="3.30.360.10">
    <property type="entry name" value="Dihydrodipicolinate Reductase, domain 2"/>
    <property type="match status" value="1"/>
</dbReference>
<dbReference type="Pfam" id="PF22725">
    <property type="entry name" value="GFO_IDH_MocA_C3"/>
    <property type="match status" value="1"/>
</dbReference>
<feature type="domain" description="Gfo/Idh/MocA-like oxidoreductase N-terminal" evidence="1">
    <location>
        <begin position="3"/>
        <end position="122"/>
    </location>
</feature>
<accession>A0A926DQU4</accession>
<gene>
    <name evidence="3" type="ORF">H8730_08185</name>
</gene>
<dbReference type="SUPFAM" id="SSF51735">
    <property type="entry name" value="NAD(P)-binding Rossmann-fold domains"/>
    <property type="match status" value="1"/>
</dbReference>
<dbReference type="InterPro" id="IPR051450">
    <property type="entry name" value="Gfo/Idh/MocA_Oxidoreductases"/>
</dbReference>
<proteinExistence type="predicted"/>
<dbReference type="Proteomes" id="UP000657006">
    <property type="component" value="Unassembled WGS sequence"/>
</dbReference>
<dbReference type="PANTHER" id="PTHR43377:SF1">
    <property type="entry name" value="BILIVERDIN REDUCTASE A"/>
    <property type="match status" value="1"/>
</dbReference>
<dbReference type="RefSeq" id="WP_177713657.1">
    <property type="nucleotide sequence ID" value="NZ_JACRSQ010000010.1"/>
</dbReference>
<name>A0A926DQU4_9FIRM</name>
<organism evidence="3 4">
    <name type="scientific">Bianquea renquensis</name>
    <dbReference type="NCBI Taxonomy" id="2763661"/>
    <lineage>
        <taxon>Bacteria</taxon>
        <taxon>Bacillati</taxon>
        <taxon>Bacillota</taxon>
        <taxon>Clostridia</taxon>
        <taxon>Eubacteriales</taxon>
        <taxon>Bianqueaceae</taxon>
        <taxon>Bianquea</taxon>
    </lineage>
</organism>
<dbReference type="InterPro" id="IPR036291">
    <property type="entry name" value="NAD(P)-bd_dom_sf"/>
</dbReference>
<reference evidence="3" key="1">
    <citation type="submission" date="2020-08" db="EMBL/GenBank/DDBJ databases">
        <title>Genome public.</title>
        <authorList>
            <person name="Liu C."/>
            <person name="Sun Q."/>
        </authorList>
    </citation>
    <scope>NUCLEOTIDE SEQUENCE</scope>
    <source>
        <strain evidence="3">NSJ-32</strain>
    </source>
</reference>
<dbReference type="InterPro" id="IPR000683">
    <property type="entry name" value="Gfo/Idh/MocA-like_OxRdtase_N"/>
</dbReference>
<comment type="caution">
    <text evidence="3">The sequence shown here is derived from an EMBL/GenBank/DDBJ whole genome shotgun (WGS) entry which is preliminary data.</text>
</comment>
<evidence type="ECO:0000259" key="2">
    <source>
        <dbReference type="Pfam" id="PF22725"/>
    </source>
</evidence>
<dbReference type="PANTHER" id="PTHR43377">
    <property type="entry name" value="BILIVERDIN REDUCTASE A"/>
    <property type="match status" value="1"/>
</dbReference>
<feature type="domain" description="GFO/IDH/MocA-like oxidoreductase" evidence="2">
    <location>
        <begin position="137"/>
        <end position="262"/>
    </location>
</feature>
<evidence type="ECO:0000259" key="1">
    <source>
        <dbReference type="Pfam" id="PF01408"/>
    </source>
</evidence>
<dbReference type="Gene3D" id="3.40.50.720">
    <property type="entry name" value="NAD(P)-binding Rossmann-like Domain"/>
    <property type="match status" value="1"/>
</dbReference>
<sequence>MALKVAVVGMGGIGNTHADCYQKDELAELIAVCDVKKDKADAAAEKFGVPAYYSLKEMLAAHPEIESVSVTTSGYENGSWHYVPAMEALDAGKHVLVEKPISNDVREAREMVRFAAEKDLYLGCNLNHYFTTPAYEADALIQEGKIGEPVYILHKMGFDGSSATYGGVSSPRWQRPYSHVKAFLAHPFSVMRHYGGNITHVQCFMDKPGVRKEADDLMFSINGVHVRFENGSMGYLLSQRGDARFGLGGWWSFEMAGTKGTFCIENCVEKLTYWPGKEKDQDLQDPIVTNTGITDFGSTFPTRIHAYLEDVLNGVPKEHLRASGRDALATLEYTFAAIRSFEEGGALVIPEALPNLHGDPSYVW</sequence>
<keyword evidence="4" id="KW-1185">Reference proteome</keyword>
<dbReference type="EMBL" id="JACRSQ010000010">
    <property type="protein sequence ID" value="MBC8543520.1"/>
    <property type="molecule type" value="Genomic_DNA"/>
</dbReference>
<dbReference type="AlphaFoldDB" id="A0A926DQU4"/>
<evidence type="ECO:0000313" key="3">
    <source>
        <dbReference type="EMBL" id="MBC8543520.1"/>
    </source>
</evidence>